<protein>
    <submittedName>
        <fullName evidence="2">Uncharacterized protein</fullName>
    </submittedName>
</protein>
<feature type="chain" id="PRO_5006387735" evidence="1">
    <location>
        <begin position="24"/>
        <end position="136"/>
    </location>
</feature>
<dbReference type="Pfam" id="PF06313">
    <property type="entry name" value="ACP53EA"/>
    <property type="match status" value="1"/>
</dbReference>
<proteinExistence type="predicted"/>
<organism evidence="2 3">
    <name type="scientific">Drosophila mojavensis</name>
    <name type="common">Fruit fly</name>
    <dbReference type="NCBI Taxonomy" id="7230"/>
    <lineage>
        <taxon>Eukaryota</taxon>
        <taxon>Metazoa</taxon>
        <taxon>Ecdysozoa</taxon>
        <taxon>Arthropoda</taxon>
        <taxon>Hexapoda</taxon>
        <taxon>Insecta</taxon>
        <taxon>Pterygota</taxon>
        <taxon>Neoptera</taxon>
        <taxon>Endopterygota</taxon>
        <taxon>Diptera</taxon>
        <taxon>Brachycera</taxon>
        <taxon>Muscomorpha</taxon>
        <taxon>Ephydroidea</taxon>
        <taxon>Drosophilidae</taxon>
        <taxon>Drosophila</taxon>
    </lineage>
</organism>
<dbReference type="InParanoid" id="A0A0Q9XA45"/>
<dbReference type="FunCoup" id="A0A0Q9XA45">
    <property type="interactions" value="71"/>
</dbReference>
<evidence type="ECO:0000313" key="2">
    <source>
        <dbReference type="EMBL" id="KRG05117.1"/>
    </source>
</evidence>
<evidence type="ECO:0000313" key="3">
    <source>
        <dbReference type="Proteomes" id="UP000009192"/>
    </source>
</evidence>
<dbReference type="AlphaFoldDB" id="A0A0Q9XA45"/>
<keyword evidence="1" id="KW-0732">Signal</keyword>
<evidence type="ECO:0000256" key="1">
    <source>
        <dbReference type="SAM" id="SignalP"/>
    </source>
</evidence>
<dbReference type="KEGG" id="dmo:Dmoj_GI20989"/>
<name>A0A0Q9XA45_DROMO</name>
<dbReference type="InterPro" id="IPR009392">
    <property type="entry name" value="ACP53EA"/>
</dbReference>
<sequence>MQFVKAIFLLSCLLIVRDNHVKAGVDLFVVLDCGEIIIEGAGYVAERGRALIEELAKCIEFDLHSKENLNFLGLVRIFNQFLRKVSTNPFCIQKTMKRVGNYIRPYVNQYKEEKCMFGKNSTTKSHKPNKTNGDEN</sequence>
<keyword evidence="3" id="KW-1185">Reference proteome</keyword>
<gene>
    <name evidence="2" type="primary">Dmoj\GI20989</name>
    <name evidence="2" type="ORF">Dmoj_GI20989</name>
</gene>
<dbReference type="Proteomes" id="UP000009192">
    <property type="component" value="Unassembled WGS sequence"/>
</dbReference>
<feature type="signal peptide" evidence="1">
    <location>
        <begin position="1"/>
        <end position="23"/>
    </location>
</feature>
<reference evidence="2 3" key="1">
    <citation type="journal article" date="2007" name="Nature">
        <title>Evolution of genes and genomes on the Drosophila phylogeny.</title>
        <authorList>
            <consortium name="Drosophila 12 Genomes Consortium"/>
            <person name="Clark A.G."/>
            <person name="Eisen M.B."/>
            <person name="Smith D.R."/>
            <person name="Bergman C.M."/>
            <person name="Oliver B."/>
            <person name="Markow T.A."/>
            <person name="Kaufman T.C."/>
            <person name="Kellis M."/>
            <person name="Gelbart W."/>
            <person name="Iyer V.N."/>
            <person name="Pollard D.A."/>
            <person name="Sackton T.B."/>
            <person name="Larracuente A.M."/>
            <person name="Singh N.D."/>
            <person name="Abad J.P."/>
            <person name="Abt D.N."/>
            <person name="Adryan B."/>
            <person name="Aguade M."/>
            <person name="Akashi H."/>
            <person name="Anderson W.W."/>
            <person name="Aquadro C.F."/>
            <person name="Ardell D.H."/>
            <person name="Arguello R."/>
            <person name="Artieri C.G."/>
            <person name="Barbash D.A."/>
            <person name="Barker D."/>
            <person name="Barsanti P."/>
            <person name="Batterham P."/>
            <person name="Batzoglou S."/>
            <person name="Begun D."/>
            <person name="Bhutkar A."/>
            <person name="Blanco E."/>
            <person name="Bosak S.A."/>
            <person name="Bradley R.K."/>
            <person name="Brand A.D."/>
            <person name="Brent M.R."/>
            <person name="Brooks A.N."/>
            <person name="Brown R.H."/>
            <person name="Butlin R.K."/>
            <person name="Caggese C."/>
            <person name="Calvi B.R."/>
            <person name="Bernardo de Carvalho A."/>
            <person name="Caspi A."/>
            <person name="Castrezana S."/>
            <person name="Celniker S.E."/>
            <person name="Chang J.L."/>
            <person name="Chapple C."/>
            <person name="Chatterji S."/>
            <person name="Chinwalla A."/>
            <person name="Civetta A."/>
            <person name="Clifton S.W."/>
            <person name="Comeron J.M."/>
            <person name="Costello J.C."/>
            <person name="Coyne J.A."/>
            <person name="Daub J."/>
            <person name="David R.G."/>
            <person name="Delcher A.L."/>
            <person name="Delehaunty K."/>
            <person name="Do C.B."/>
            <person name="Ebling H."/>
            <person name="Edwards K."/>
            <person name="Eickbush T."/>
            <person name="Evans J.D."/>
            <person name="Filipski A."/>
            <person name="Findeiss S."/>
            <person name="Freyhult E."/>
            <person name="Fulton L."/>
            <person name="Fulton R."/>
            <person name="Garcia A.C."/>
            <person name="Gardiner A."/>
            <person name="Garfield D.A."/>
            <person name="Garvin B.E."/>
            <person name="Gibson G."/>
            <person name="Gilbert D."/>
            <person name="Gnerre S."/>
            <person name="Godfrey J."/>
            <person name="Good R."/>
            <person name="Gotea V."/>
            <person name="Gravely B."/>
            <person name="Greenberg A.J."/>
            <person name="Griffiths-Jones S."/>
            <person name="Gross S."/>
            <person name="Guigo R."/>
            <person name="Gustafson E.A."/>
            <person name="Haerty W."/>
            <person name="Hahn M.W."/>
            <person name="Halligan D.L."/>
            <person name="Halpern A.L."/>
            <person name="Halter G.M."/>
            <person name="Han M.V."/>
            <person name="Heger A."/>
            <person name="Hillier L."/>
            <person name="Hinrichs A.S."/>
            <person name="Holmes I."/>
            <person name="Hoskins R.A."/>
            <person name="Hubisz M.J."/>
            <person name="Hultmark D."/>
            <person name="Huntley M.A."/>
            <person name="Jaffe D.B."/>
            <person name="Jagadeeshan S."/>
            <person name="Jeck W.R."/>
            <person name="Johnson J."/>
            <person name="Jones C.D."/>
            <person name="Jordan W.C."/>
            <person name="Karpen G.H."/>
            <person name="Kataoka E."/>
            <person name="Keightley P.D."/>
            <person name="Kheradpour P."/>
            <person name="Kirkness E.F."/>
            <person name="Koerich L.B."/>
            <person name="Kristiansen K."/>
            <person name="Kudrna D."/>
            <person name="Kulathinal R.J."/>
            <person name="Kumar S."/>
            <person name="Kwok R."/>
            <person name="Lander E."/>
            <person name="Langley C.H."/>
            <person name="Lapoint R."/>
            <person name="Lazzaro B.P."/>
            <person name="Lee S.J."/>
            <person name="Levesque L."/>
            <person name="Li R."/>
            <person name="Lin C.F."/>
            <person name="Lin M.F."/>
            <person name="Lindblad-Toh K."/>
            <person name="Llopart A."/>
            <person name="Long M."/>
            <person name="Low L."/>
            <person name="Lozovsky E."/>
            <person name="Lu J."/>
            <person name="Luo M."/>
            <person name="Machado C.A."/>
            <person name="Makalowski W."/>
            <person name="Marzo M."/>
            <person name="Matsuda M."/>
            <person name="Matzkin L."/>
            <person name="McAllister B."/>
            <person name="McBride C.S."/>
            <person name="McKernan B."/>
            <person name="McKernan K."/>
            <person name="Mendez-Lago M."/>
            <person name="Minx P."/>
            <person name="Mollenhauer M.U."/>
            <person name="Montooth K."/>
            <person name="Mount S.M."/>
            <person name="Mu X."/>
            <person name="Myers E."/>
            <person name="Negre B."/>
            <person name="Newfeld S."/>
            <person name="Nielsen R."/>
            <person name="Noor M.A."/>
            <person name="O'Grady P."/>
            <person name="Pachter L."/>
            <person name="Papaceit M."/>
            <person name="Parisi M.J."/>
            <person name="Parisi M."/>
            <person name="Parts L."/>
            <person name="Pedersen J.S."/>
            <person name="Pesole G."/>
            <person name="Phillippy A.M."/>
            <person name="Ponting C.P."/>
            <person name="Pop M."/>
            <person name="Porcelli D."/>
            <person name="Powell J.R."/>
            <person name="Prohaska S."/>
            <person name="Pruitt K."/>
            <person name="Puig M."/>
            <person name="Quesneville H."/>
            <person name="Ram K.R."/>
            <person name="Rand D."/>
            <person name="Rasmussen M.D."/>
            <person name="Reed L.K."/>
            <person name="Reenan R."/>
            <person name="Reily A."/>
            <person name="Remington K.A."/>
            <person name="Rieger T.T."/>
            <person name="Ritchie M.G."/>
            <person name="Robin C."/>
            <person name="Rogers Y.H."/>
            <person name="Rohde C."/>
            <person name="Rozas J."/>
            <person name="Rubenfield M.J."/>
            <person name="Ruiz A."/>
            <person name="Russo S."/>
            <person name="Salzberg S.L."/>
            <person name="Sanchez-Gracia A."/>
            <person name="Saranga D.J."/>
            <person name="Sato H."/>
            <person name="Schaeffer S.W."/>
            <person name="Schatz M.C."/>
            <person name="Schlenke T."/>
            <person name="Schwartz R."/>
            <person name="Segarra C."/>
            <person name="Singh R.S."/>
            <person name="Sirot L."/>
            <person name="Sirota M."/>
            <person name="Sisneros N.B."/>
            <person name="Smith C.D."/>
            <person name="Smith T.F."/>
            <person name="Spieth J."/>
            <person name="Stage D.E."/>
            <person name="Stark A."/>
            <person name="Stephan W."/>
            <person name="Strausberg R.L."/>
            <person name="Strempel S."/>
            <person name="Sturgill D."/>
            <person name="Sutton G."/>
            <person name="Sutton G.G."/>
            <person name="Tao W."/>
            <person name="Teichmann S."/>
            <person name="Tobari Y.N."/>
            <person name="Tomimura Y."/>
            <person name="Tsolas J.M."/>
            <person name="Valente V.L."/>
            <person name="Venter E."/>
            <person name="Venter J.C."/>
            <person name="Vicario S."/>
            <person name="Vieira F.G."/>
            <person name="Vilella A.J."/>
            <person name="Villasante A."/>
            <person name="Walenz B."/>
            <person name="Wang J."/>
            <person name="Wasserman M."/>
            <person name="Watts T."/>
            <person name="Wilson D."/>
            <person name="Wilson R.K."/>
            <person name="Wing R.A."/>
            <person name="Wolfner M.F."/>
            <person name="Wong A."/>
            <person name="Wong G.K."/>
            <person name="Wu C.I."/>
            <person name="Wu G."/>
            <person name="Yamamoto D."/>
            <person name="Yang H.P."/>
            <person name="Yang S.P."/>
            <person name="Yorke J.A."/>
            <person name="Yoshida K."/>
            <person name="Zdobnov E."/>
            <person name="Zhang P."/>
            <person name="Zhang Y."/>
            <person name="Zimin A.V."/>
            <person name="Baldwin J."/>
            <person name="Abdouelleil A."/>
            <person name="Abdulkadir J."/>
            <person name="Abebe A."/>
            <person name="Abera B."/>
            <person name="Abreu J."/>
            <person name="Acer S.C."/>
            <person name="Aftuck L."/>
            <person name="Alexander A."/>
            <person name="An P."/>
            <person name="Anderson E."/>
            <person name="Anderson S."/>
            <person name="Arachi H."/>
            <person name="Azer M."/>
            <person name="Bachantsang P."/>
            <person name="Barry A."/>
            <person name="Bayul T."/>
            <person name="Berlin A."/>
            <person name="Bessette D."/>
            <person name="Bloom T."/>
            <person name="Blye J."/>
            <person name="Boguslavskiy L."/>
            <person name="Bonnet C."/>
            <person name="Boukhgalter B."/>
            <person name="Bourzgui I."/>
            <person name="Brown A."/>
            <person name="Cahill P."/>
            <person name="Channer S."/>
            <person name="Cheshatsang Y."/>
            <person name="Chuda L."/>
            <person name="Citroen M."/>
            <person name="Collymore A."/>
            <person name="Cooke P."/>
            <person name="Costello M."/>
            <person name="D'Aco K."/>
            <person name="Daza R."/>
            <person name="De Haan G."/>
            <person name="DeGray S."/>
            <person name="DeMaso C."/>
            <person name="Dhargay N."/>
            <person name="Dooley K."/>
            <person name="Dooley E."/>
            <person name="Doricent M."/>
            <person name="Dorje P."/>
            <person name="Dorjee K."/>
            <person name="Dupes A."/>
            <person name="Elong R."/>
            <person name="Falk J."/>
            <person name="Farina A."/>
            <person name="Faro S."/>
            <person name="Ferguson D."/>
            <person name="Fisher S."/>
            <person name="Foley C.D."/>
            <person name="Franke A."/>
            <person name="Friedrich D."/>
            <person name="Gadbois L."/>
            <person name="Gearin G."/>
            <person name="Gearin C.R."/>
            <person name="Giannoukos G."/>
            <person name="Goode T."/>
            <person name="Graham J."/>
            <person name="Grandbois E."/>
            <person name="Grewal S."/>
            <person name="Gyaltsen K."/>
            <person name="Hafez N."/>
            <person name="Hagos B."/>
            <person name="Hall J."/>
            <person name="Henson C."/>
            <person name="Hollinger A."/>
            <person name="Honan T."/>
            <person name="Huard M.D."/>
            <person name="Hughes L."/>
            <person name="Hurhula B."/>
            <person name="Husby M.E."/>
            <person name="Kamat A."/>
            <person name="Kanga B."/>
            <person name="Kashin S."/>
            <person name="Khazanovich D."/>
            <person name="Kisner P."/>
            <person name="Lance K."/>
            <person name="Lara M."/>
            <person name="Lee W."/>
            <person name="Lennon N."/>
            <person name="Letendre F."/>
            <person name="LeVine R."/>
            <person name="Lipovsky A."/>
            <person name="Liu X."/>
            <person name="Liu J."/>
            <person name="Liu S."/>
            <person name="Lokyitsang T."/>
            <person name="Lokyitsang Y."/>
            <person name="Lubonja R."/>
            <person name="Lui A."/>
            <person name="MacDonald P."/>
            <person name="Magnisalis V."/>
            <person name="Maru K."/>
            <person name="Matthews C."/>
            <person name="McCusker W."/>
            <person name="McDonough S."/>
            <person name="Mehta T."/>
            <person name="Meldrim J."/>
            <person name="Meneus L."/>
            <person name="Mihai O."/>
            <person name="Mihalev A."/>
            <person name="Mihova T."/>
            <person name="Mittelman R."/>
            <person name="Mlenga V."/>
            <person name="Montmayeur A."/>
            <person name="Mulrain L."/>
            <person name="Navidi A."/>
            <person name="Naylor J."/>
            <person name="Negash T."/>
            <person name="Nguyen T."/>
            <person name="Nguyen N."/>
            <person name="Nicol R."/>
            <person name="Norbu C."/>
            <person name="Norbu N."/>
            <person name="Novod N."/>
            <person name="O'Neill B."/>
            <person name="Osman S."/>
            <person name="Markiewicz E."/>
            <person name="Oyono O.L."/>
            <person name="Patti C."/>
            <person name="Phunkhang P."/>
            <person name="Pierre F."/>
            <person name="Priest M."/>
            <person name="Raghuraman S."/>
            <person name="Rege F."/>
            <person name="Reyes R."/>
            <person name="Rise C."/>
            <person name="Rogov P."/>
            <person name="Ross K."/>
            <person name="Ryan E."/>
            <person name="Settipalli S."/>
            <person name="Shea T."/>
            <person name="Sherpa N."/>
            <person name="Shi L."/>
            <person name="Shih D."/>
            <person name="Sparrow T."/>
            <person name="Spaulding J."/>
            <person name="Stalker J."/>
            <person name="Stange-Thomann N."/>
            <person name="Stavropoulos S."/>
            <person name="Stone C."/>
            <person name="Strader C."/>
            <person name="Tesfaye S."/>
            <person name="Thomson T."/>
            <person name="Thoulutsang Y."/>
            <person name="Thoulutsang D."/>
            <person name="Topham K."/>
            <person name="Topping I."/>
            <person name="Tsamla T."/>
            <person name="Vassiliev H."/>
            <person name="Vo A."/>
            <person name="Wangchuk T."/>
            <person name="Wangdi T."/>
            <person name="Weiand M."/>
            <person name="Wilkinson J."/>
            <person name="Wilson A."/>
            <person name="Yadav S."/>
            <person name="Young G."/>
            <person name="Yu Q."/>
            <person name="Zembek L."/>
            <person name="Zhong D."/>
            <person name="Zimmer A."/>
            <person name="Zwirko Z."/>
            <person name="Jaffe D.B."/>
            <person name="Alvarez P."/>
            <person name="Brockman W."/>
            <person name="Butler J."/>
            <person name="Chin C."/>
            <person name="Gnerre S."/>
            <person name="Grabherr M."/>
            <person name="Kleber M."/>
            <person name="Mauceli E."/>
            <person name="MacCallum I."/>
        </authorList>
    </citation>
    <scope>NUCLEOTIDE SEQUENCE [LARGE SCALE GENOMIC DNA]</scope>
    <source>
        <strain evidence="3">Tucson 15081-1352.22</strain>
    </source>
</reference>
<dbReference type="EMBL" id="CH933808">
    <property type="protein sequence ID" value="KRG05117.1"/>
    <property type="molecule type" value="Genomic_DNA"/>
</dbReference>
<dbReference type="OrthoDB" id="7857847at2759"/>
<accession>A0A0Q9XA45</accession>